<evidence type="ECO:0000256" key="1">
    <source>
        <dbReference type="SAM" id="SignalP"/>
    </source>
</evidence>
<evidence type="ECO:0000313" key="3">
    <source>
        <dbReference type="Proteomes" id="UP001196413"/>
    </source>
</evidence>
<name>A0AAD5QSL8_PARTN</name>
<accession>A0AAD5QSL8</accession>
<gene>
    <name evidence="2" type="ORF">KIN20_019687</name>
</gene>
<dbReference type="AlphaFoldDB" id="A0AAD5QSL8"/>
<reference evidence="2" key="1">
    <citation type="submission" date="2021-06" db="EMBL/GenBank/DDBJ databases">
        <title>Parelaphostrongylus tenuis whole genome reference sequence.</title>
        <authorList>
            <person name="Garwood T.J."/>
            <person name="Larsen P.A."/>
            <person name="Fountain-Jones N.M."/>
            <person name="Garbe J.R."/>
            <person name="Macchietto M.G."/>
            <person name="Kania S.A."/>
            <person name="Gerhold R.W."/>
            <person name="Richards J.E."/>
            <person name="Wolf T.M."/>
        </authorList>
    </citation>
    <scope>NUCLEOTIDE SEQUENCE</scope>
    <source>
        <strain evidence="2">MNPRO001-30</strain>
        <tissue evidence="2">Meninges</tissue>
    </source>
</reference>
<proteinExistence type="predicted"/>
<feature type="signal peptide" evidence="1">
    <location>
        <begin position="1"/>
        <end position="21"/>
    </location>
</feature>
<organism evidence="2 3">
    <name type="scientific">Parelaphostrongylus tenuis</name>
    <name type="common">Meningeal worm</name>
    <dbReference type="NCBI Taxonomy" id="148309"/>
    <lineage>
        <taxon>Eukaryota</taxon>
        <taxon>Metazoa</taxon>
        <taxon>Ecdysozoa</taxon>
        <taxon>Nematoda</taxon>
        <taxon>Chromadorea</taxon>
        <taxon>Rhabditida</taxon>
        <taxon>Rhabditina</taxon>
        <taxon>Rhabditomorpha</taxon>
        <taxon>Strongyloidea</taxon>
        <taxon>Metastrongylidae</taxon>
        <taxon>Parelaphostrongylus</taxon>
    </lineage>
</organism>
<protein>
    <submittedName>
        <fullName evidence="2">Uncharacterized protein</fullName>
    </submittedName>
</protein>
<feature type="chain" id="PRO_5041963857" evidence="1">
    <location>
        <begin position="22"/>
        <end position="238"/>
    </location>
</feature>
<keyword evidence="1" id="KW-0732">Signal</keyword>
<sequence length="238" mass="25242">MANVPVFLLLILLLILTAVLGCGTLPGGPMSSRTFTAAGFSLPTGMVYSESGTAADLAGMSRSADGARAFVTRIVLKAVYDVLERQGRAAGLPDYIITTILNQLTVNINYTPLECKRVVANPTGDVANSISEVELVTSMNEKPTFVISGNTMTAICNENAMSAGMKPVCVVFGNTVTALCNAAARCMLSGGAPDMMLETIPSQYYSFSGTLSTLGYLLDDYDLTIASNIEDMFSNFFY</sequence>
<evidence type="ECO:0000313" key="2">
    <source>
        <dbReference type="EMBL" id="KAJ1360657.1"/>
    </source>
</evidence>
<dbReference type="Proteomes" id="UP001196413">
    <property type="component" value="Unassembled WGS sequence"/>
</dbReference>
<comment type="caution">
    <text evidence="2">The sequence shown here is derived from an EMBL/GenBank/DDBJ whole genome shotgun (WGS) entry which is preliminary data.</text>
</comment>
<keyword evidence="3" id="KW-1185">Reference proteome</keyword>
<dbReference type="EMBL" id="JAHQIW010003928">
    <property type="protein sequence ID" value="KAJ1360657.1"/>
    <property type="molecule type" value="Genomic_DNA"/>
</dbReference>